<comment type="caution">
    <text evidence="7">The sequence shown here is derived from an EMBL/GenBank/DDBJ whole genome shotgun (WGS) entry which is preliminary data.</text>
</comment>
<evidence type="ECO:0000256" key="1">
    <source>
        <dbReference type="ARBA" id="ARBA00007405"/>
    </source>
</evidence>
<gene>
    <name evidence="7" type="ORF">ATZ36_14275</name>
</gene>
<evidence type="ECO:0000256" key="3">
    <source>
        <dbReference type="ARBA" id="ARBA00022634"/>
    </source>
</evidence>
<dbReference type="Proteomes" id="UP000095237">
    <property type="component" value="Unassembled WGS sequence"/>
</dbReference>
<evidence type="ECO:0000256" key="2">
    <source>
        <dbReference type="ARBA" id="ARBA00012274"/>
    </source>
</evidence>
<keyword evidence="3" id="KW-0237">DNA synthesis</keyword>
<sequence>MHFTSQAEAVSRLISLALRSGVDQQEIIDQLKGIRCPSPTLTDGGVILSCADAVAKALEAYKMEKMTPALFTWEMSVSEPYVSKYVKKTLYFRFKW</sequence>
<evidence type="ECO:0000256" key="5">
    <source>
        <dbReference type="ARBA" id="ARBA00047754"/>
    </source>
</evidence>
<evidence type="ECO:0000259" key="6">
    <source>
        <dbReference type="Pfam" id="PF12637"/>
    </source>
</evidence>
<reference evidence="7 8" key="1">
    <citation type="submission" date="2015-11" db="EMBL/GenBank/DDBJ databases">
        <title>Evidence for parallel genomic evolution in an endosymbiosis of termite gut flagellates.</title>
        <authorList>
            <person name="Zheng H."/>
        </authorList>
    </citation>
    <scope>NUCLEOTIDE SEQUENCE [LARGE SCALE GENOMIC DNA]</scope>
    <source>
        <strain evidence="7 8">CET450</strain>
    </source>
</reference>
<name>A0A1E5IM10_ENDTX</name>
<keyword evidence="4" id="KW-0547">Nucleotide-binding</keyword>
<comment type="similarity">
    <text evidence="1">Belongs to the ribonucleoside diphosphate reductase class-2 family.</text>
</comment>
<dbReference type="GO" id="GO:0004748">
    <property type="term" value="F:ribonucleoside-diphosphate reductase activity, thioredoxin disulfide as acceptor"/>
    <property type="evidence" value="ECO:0007669"/>
    <property type="project" value="UniProtKB-EC"/>
</dbReference>
<dbReference type="GO" id="GO:0000166">
    <property type="term" value="F:nucleotide binding"/>
    <property type="evidence" value="ECO:0007669"/>
    <property type="project" value="UniProtKB-KW"/>
</dbReference>
<evidence type="ECO:0000256" key="4">
    <source>
        <dbReference type="ARBA" id="ARBA00022741"/>
    </source>
</evidence>
<dbReference type="Pfam" id="PF12637">
    <property type="entry name" value="TSCPD"/>
    <property type="match status" value="1"/>
</dbReference>
<organism evidence="7 8">
    <name type="scientific">Endomicrobium trichonymphae</name>
    <dbReference type="NCBI Taxonomy" id="1408204"/>
    <lineage>
        <taxon>Bacteria</taxon>
        <taxon>Pseudomonadati</taxon>
        <taxon>Elusimicrobiota</taxon>
        <taxon>Endomicrobiia</taxon>
        <taxon>Endomicrobiales</taxon>
        <taxon>Endomicrobiaceae</taxon>
        <taxon>Candidatus Endomicrobiellum</taxon>
    </lineage>
</organism>
<dbReference type="InterPro" id="IPR024434">
    <property type="entry name" value="TSCPD_dom"/>
</dbReference>
<dbReference type="GO" id="GO:0071897">
    <property type="term" value="P:DNA biosynthetic process"/>
    <property type="evidence" value="ECO:0007669"/>
    <property type="project" value="UniProtKB-KW"/>
</dbReference>
<keyword evidence="8" id="KW-1185">Reference proteome</keyword>
<proteinExistence type="inferred from homology"/>
<evidence type="ECO:0000313" key="7">
    <source>
        <dbReference type="EMBL" id="OEG71524.1"/>
    </source>
</evidence>
<feature type="domain" description="TSCPD" evidence="6">
    <location>
        <begin position="6"/>
        <end position="61"/>
    </location>
</feature>
<evidence type="ECO:0000313" key="8">
    <source>
        <dbReference type="Proteomes" id="UP000095237"/>
    </source>
</evidence>
<accession>A0A1E5IM10</accession>
<dbReference type="EC" id="1.17.4.1" evidence="2"/>
<comment type="catalytic activity">
    <reaction evidence="5">
        <text>a 2'-deoxyribonucleoside 5'-diphosphate + [thioredoxin]-disulfide + H2O = a ribonucleoside 5'-diphosphate + [thioredoxin]-dithiol</text>
        <dbReference type="Rhea" id="RHEA:23252"/>
        <dbReference type="Rhea" id="RHEA-COMP:10698"/>
        <dbReference type="Rhea" id="RHEA-COMP:10700"/>
        <dbReference type="ChEBI" id="CHEBI:15377"/>
        <dbReference type="ChEBI" id="CHEBI:29950"/>
        <dbReference type="ChEBI" id="CHEBI:50058"/>
        <dbReference type="ChEBI" id="CHEBI:57930"/>
        <dbReference type="ChEBI" id="CHEBI:73316"/>
        <dbReference type="EC" id="1.17.4.1"/>
    </reaction>
</comment>
<protein>
    <recommendedName>
        <fullName evidence="2">ribonucleoside-diphosphate reductase</fullName>
        <ecNumber evidence="2">1.17.4.1</ecNumber>
    </recommendedName>
</protein>
<dbReference type="AlphaFoldDB" id="A0A1E5IM10"/>
<dbReference type="EMBL" id="LNVX01000189">
    <property type="protein sequence ID" value="OEG71524.1"/>
    <property type="molecule type" value="Genomic_DNA"/>
</dbReference>